<dbReference type="PANTHER" id="PTHR13489">
    <property type="entry name" value="MINI-CHROMOSOME MAINTENANCE COMPLEX-BINDING PROTEIN"/>
    <property type="match status" value="1"/>
</dbReference>
<dbReference type="Pfam" id="PF09739">
    <property type="entry name" value="MCM_bind"/>
    <property type="match status" value="1"/>
</dbReference>
<comment type="subcellular location">
    <subcellularLocation>
        <location evidence="1">Nucleus</location>
    </subcellularLocation>
</comment>
<evidence type="ECO:0000256" key="3">
    <source>
        <dbReference type="SAM" id="MobiDB-lite"/>
    </source>
</evidence>
<evidence type="ECO:0000313" key="5">
    <source>
        <dbReference type="Proteomes" id="UP001180020"/>
    </source>
</evidence>
<evidence type="ECO:0000256" key="2">
    <source>
        <dbReference type="ARBA" id="ARBA00023242"/>
    </source>
</evidence>
<dbReference type="GO" id="GO:0003682">
    <property type="term" value="F:chromatin binding"/>
    <property type="evidence" value="ECO:0007669"/>
    <property type="project" value="TreeGrafter"/>
</dbReference>
<accession>A0AAV9EID1</accession>
<sequence>MVGLPYDHVANPLGLVRQTFERAVAAERVDPSASSGGDWGAIDLFRDFLSDPISSPRGMVQDMLGNEFYVGAFKDGSKWRTNKFTDVASFPMAPESEQRLWERRLYYCVPVPGQNSWTLESPCSSEAVKNMYGNSGSSPQGEKRPRDVGADCMDINVDEGSPSCSKKQKEDGLPSQSLQSAWGVENKERFPTCRSHVPDFDANSLPCLVKIYDALEDELKLNEVFEFIGVLTFDSEILAHNGDPTEFPDLVQHCDSTELPSCKVPRLHCLIYRRLYALDFLQNFHITEPLPNLVRSVRDSLLGHLTAVLGNDGTAANFVLLHLLSRVHARVDSLAVGKLSLNLTGFIAESISIFGSQLNNALKTLLPFTQSIPLTMEYLNSASFAPKKDYQTNRLVPGVLQVAQGTHVTVDETLLKPGMLISTGVENARLLKYLLESQKVEYEFEYYKLEMPADVQILILSEGKSNILPADVVVPFRPSNVSSTVNISSEDLQAWRWYLATLRELPHSIEPEMQKKIEDDMVKSRQEDRSLGANDFSRWMTMSRLISASLGETNLSLEHWKMAKELERLRKERLN</sequence>
<dbReference type="GO" id="GO:0005634">
    <property type="term" value="C:nucleus"/>
    <property type="evidence" value="ECO:0007669"/>
    <property type="project" value="UniProtKB-SubCell"/>
</dbReference>
<keyword evidence="5" id="KW-1185">Reference proteome</keyword>
<organism evidence="4 5">
    <name type="scientific">Acorus calamus</name>
    <name type="common">Sweet flag</name>
    <dbReference type="NCBI Taxonomy" id="4465"/>
    <lineage>
        <taxon>Eukaryota</taxon>
        <taxon>Viridiplantae</taxon>
        <taxon>Streptophyta</taxon>
        <taxon>Embryophyta</taxon>
        <taxon>Tracheophyta</taxon>
        <taxon>Spermatophyta</taxon>
        <taxon>Magnoliopsida</taxon>
        <taxon>Liliopsida</taxon>
        <taxon>Acoraceae</taxon>
        <taxon>Acorus</taxon>
    </lineage>
</organism>
<reference evidence="4" key="1">
    <citation type="journal article" date="2023" name="Nat. Commun.">
        <title>Diploid and tetraploid genomes of Acorus and the evolution of monocots.</title>
        <authorList>
            <person name="Ma L."/>
            <person name="Liu K.W."/>
            <person name="Li Z."/>
            <person name="Hsiao Y.Y."/>
            <person name="Qi Y."/>
            <person name="Fu T."/>
            <person name="Tang G.D."/>
            <person name="Zhang D."/>
            <person name="Sun W.H."/>
            <person name="Liu D.K."/>
            <person name="Li Y."/>
            <person name="Chen G.Z."/>
            <person name="Liu X.D."/>
            <person name="Liao X.Y."/>
            <person name="Jiang Y.T."/>
            <person name="Yu X."/>
            <person name="Hao Y."/>
            <person name="Huang J."/>
            <person name="Zhao X.W."/>
            <person name="Ke S."/>
            <person name="Chen Y.Y."/>
            <person name="Wu W.L."/>
            <person name="Hsu J.L."/>
            <person name="Lin Y.F."/>
            <person name="Huang M.D."/>
            <person name="Li C.Y."/>
            <person name="Huang L."/>
            <person name="Wang Z.W."/>
            <person name="Zhao X."/>
            <person name="Zhong W.Y."/>
            <person name="Peng D.H."/>
            <person name="Ahmad S."/>
            <person name="Lan S."/>
            <person name="Zhang J.S."/>
            <person name="Tsai W.C."/>
            <person name="Van de Peer Y."/>
            <person name="Liu Z.J."/>
        </authorList>
    </citation>
    <scope>NUCLEOTIDE SEQUENCE</scope>
    <source>
        <strain evidence="4">CP</strain>
    </source>
</reference>
<dbReference type="EMBL" id="JAUJYO010000007">
    <property type="protein sequence ID" value="KAK1312714.1"/>
    <property type="molecule type" value="Genomic_DNA"/>
</dbReference>
<dbReference type="GO" id="GO:0006261">
    <property type="term" value="P:DNA-templated DNA replication"/>
    <property type="evidence" value="ECO:0007669"/>
    <property type="project" value="TreeGrafter"/>
</dbReference>
<dbReference type="InterPro" id="IPR019140">
    <property type="entry name" value="MCM_complex-bd"/>
</dbReference>
<dbReference type="Proteomes" id="UP001180020">
    <property type="component" value="Unassembled WGS sequence"/>
</dbReference>
<dbReference type="AlphaFoldDB" id="A0AAV9EID1"/>
<feature type="region of interest" description="Disordered" evidence="3">
    <location>
        <begin position="130"/>
        <end position="152"/>
    </location>
</feature>
<name>A0AAV9EID1_ACOCL</name>
<evidence type="ECO:0000256" key="1">
    <source>
        <dbReference type="ARBA" id="ARBA00004123"/>
    </source>
</evidence>
<reference evidence="4" key="2">
    <citation type="submission" date="2023-06" db="EMBL/GenBank/DDBJ databases">
        <authorList>
            <person name="Ma L."/>
            <person name="Liu K.-W."/>
            <person name="Li Z."/>
            <person name="Hsiao Y.-Y."/>
            <person name="Qi Y."/>
            <person name="Fu T."/>
            <person name="Tang G."/>
            <person name="Zhang D."/>
            <person name="Sun W.-H."/>
            <person name="Liu D.-K."/>
            <person name="Li Y."/>
            <person name="Chen G.-Z."/>
            <person name="Liu X.-D."/>
            <person name="Liao X.-Y."/>
            <person name="Jiang Y.-T."/>
            <person name="Yu X."/>
            <person name="Hao Y."/>
            <person name="Huang J."/>
            <person name="Zhao X.-W."/>
            <person name="Ke S."/>
            <person name="Chen Y.-Y."/>
            <person name="Wu W.-L."/>
            <person name="Hsu J.-L."/>
            <person name="Lin Y.-F."/>
            <person name="Huang M.-D."/>
            <person name="Li C.-Y."/>
            <person name="Huang L."/>
            <person name="Wang Z.-W."/>
            <person name="Zhao X."/>
            <person name="Zhong W.-Y."/>
            <person name="Peng D.-H."/>
            <person name="Ahmad S."/>
            <person name="Lan S."/>
            <person name="Zhang J.-S."/>
            <person name="Tsai W.-C."/>
            <person name="Van De Peer Y."/>
            <person name="Liu Z.-J."/>
        </authorList>
    </citation>
    <scope>NUCLEOTIDE SEQUENCE</scope>
    <source>
        <strain evidence="4">CP</strain>
        <tissue evidence="4">Leaves</tissue>
    </source>
</reference>
<evidence type="ECO:0000313" key="4">
    <source>
        <dbReference type="EMBL" id="KAK1312714.1"/>
    </source>
</evidence>
<proteinExistence type="predicted"/>
<protein>
    <submittedName>
        <fullName evidence="4">Mini-chromosome maintenance complex-binding protein</fullName>
    </submittedName>
</protein>
<comment type="caution">
    <text evidence="4">The sequence shown here is derived from an EMBL/GenBank/DDBJ whole genome shotgun (WGS) entry which is preliminary data.</text>
</comment>
<keyword evidence="2" id="KW-0539">Nucleus</keyword>
<dbReference type="PANTHER" id="PTHR13489:SF0">
    <property type="entry name" value="MINI-CHROMOSOME MAINTENANCE COMPLEX-BINDING PROTEIN"/>
    <property type="match status" value="1"/>
</dbReference>
<gene>
    <name evidence="4" type="primary">ETG1</name>
    <name evidence="4" type="ORF">QJS10_CPA07g01272</name>
</gene>